<keyword evidence="2" id="KW-1185">Reference proteome</keyword>
<evidence type="ECO:0000313" key="2">
    <source>
        <dbReference type="Proteomes" id="UP001501237"/>
    </source>
</evidence>
<accession>A0ABP6QID4</accession>
<sequence length="219" mass="24935">MAERDEDWRRPPAGMNERQAAIGCARASVVQWLHHDRVLLRQARTADRRAFEDEAELPDLGLVLRGLERELGPQGMREFQAWAGASHFWCELLAQFAFALGRYEQFRNIVASTVERALLTRDSPPMPEGLDHGELMGIASHATWRYLLEGLIAASGGFDPQALIWPVRVITVLMCPDASRHPAVREHCLAPIVRESRTRVREEIRDRLSSSFPEDPWFT</sequence>
<proteinExistence type="predicted"/>
<comment type="caution">
    <text evidence="1">The sequence shown here is derived from an EMBL/GenBank/DDBJ whole genome shotgun (WGS) entry which is preliminary data.</text>
</comment>
<reference evidence="2" key="1">
    <citation type="journal article" date="2019" name="Int. J. Syst. Evol. Microbiol.">
        <title>The Global Catalogue of Microorganisms (GCM) 10K type strain sequencing project: providing services to taxonomists for standard genome sequencing and annotation.</title>
        <authorList>
            <consortium name="The Broad Institute Genomics Platform"/>
            <consortium name="The Broad Institute Genome Sequencing Center for Infectious Disease"/>
            <person name="Wu L."/>
            <person name="Ma J."/>
        </authorList>
    </citation>
    <scope>NUCLEOTIDE SEQUENCE [LARGE SCALE GENOMIC DNA]</scope>
    <source>
        <strain evidence="2">JCM 9377</strain>
    </source>
</reference>
<evidence type="ECO:0000313" key="1">
    <source>
        <dbReference type="EMBL" id="GAA3219487.1"/>
    </source>
</evidence>
<dbReference type="Proteomes" id="UP001501237">
    <property type="component" value="Unassembled WGS sequence"/>
</dbReference>
<gene>
    <name evidence="1" type="ORF">GCM10010468_43560</name>
</gene>
<protein>
    <submittedName>
        <fullName evidence="1">Uncharacterized protein</fullName>
    </submittedName>
</protein>
<organism evidence="1 2">
    <name type="scientific">Actinocorallia longicatena</name>
    <dbReference type="NCBI Taxonomy" id="111803"/>
    <lineage>
        <taxon>Bacteria</taxon>
        <taxon>Bacillati</taxon>
        <taxon>Actinomycetota</taxon>
        <taxon>Actinomycetes</taxon>
        <taxon>Streptosporangiales</taxon>
        <taxon>Thermomonosporaceae</taxon>
        <taxon>Actinocorallia</taxon>
    </lineage>
</organism>
<name>A0ABP6QID4_9ACTN</name>
<dbReference type="RefSeq" id="WP_344831231.1">
    <property type="nucleotide sequence ID" value="NZ_BAAAUV010000010.1"/>
</dbReference>
<dbReference type="EMBL" id="BAAAUV010000010">
    <property type="protein sequence ID" value="GAA3219487.1"/>
    <property type="molecule type" value="Genomic_DNA"/>
</dbReference>